<gene>
    <name evidence="10" type="ORF">AFM12_13055</name>
</gene>
<evidence type="ECO:0000313" key="10">
    <source>
        <dbReference type="EMBL" id="KPM47438.1"/>
    </source>
</evidence>
<dbReference type="InterPro" id="IPR037066">
    <property type="entry name" value="Plug_dom_sf"/>
</dbReference>
<keyword evidence="4 7" id="KW-0812">Transmembrane</keyword>
<dbReference type="Proteomes" id="UP000050454">
    <property type="component" value="Unassembled WGS sequence"/>
</dbReference>
<keyword evidence="2 7" id="KW-0813">Transport</keyword>
<dbReference type="EMBL" id="LGTQ01000010">
    <property type="protein sequence ID" value="KPM47438.1"/>
    <property type="molecule type" value="Genomic_DNA"/>
</dbReference>
<dbReference type="AlphaFoldDB" id="A0A0P7BJQ0"/>
<evidence type="ECO:0000256" key="5">
    <source>
        <dbReference type="ARBA" id="ARBA00023136"/>
    </source>
</evidence>
<dbReference type="SUPFAM" id="SSF49464">
    <property type="entry name" value="Carboxypeptidase regulatory domain-like"/>
    <property type="match status" value="1"/>
</dbReference>
<evidence type="ECO:0000256" key="2">
    <source>
        <dbReference type="ARBA" id="ARBA00022448"/>
    </source>
</evidence>
<evidence type="ECO:0000313" key="11">
    <source>
        <dbReference type="Proteomes" id="UP000050454"/>
    </source>
</evidence>
<comment type="caution">
    <text evidence="10">The sequence shown here is derived from an EMBL/GenBank/DDBJ whole genome shotgun (WGS) entry which is preliminary data.</text>
</comment>
<accession>A0A0P7BJQ0</accession>
<dbReference type="Gene3D" id="2.170.130.10">
    <property type="entry name" value="TonB-dependent receptor, plug domain"/>
    <property type="match status" value="1"/>
</dbReference>
<dbReference type="RefSeq" id="WP_055148945.1">
    <property type="nucleotide sequence ID" value="NZ_JXSZ01000010.1"/>
</dbReference>
<dbReference type="PATRIC" id="fig|1605367.3.peg.3"/>
<dbReference type="GO" id="GO:0009279">
    <property type="term" value="C:cell outer membrane"/>
    <property type="evidence" value="ECO:0007669"/>
    <property type="project" value="UniProtKB-SubCell"/>
</dbReference>
<dbReference type="STRING" id="1605367.AFM12_13055"/>
<keyword evidence="3 7" id="KW-1134">Transmembrane beta strand</keyword>
<dbReference type="Gene3D" id="2.60.40.1120">
    <property type="entry name" value="Carboxypeptidase-like, regulatory domain"/>
    <property type="match status" value="1"/>
</dbReference>
<comment type="subcellular location">
    <subcellularLocation>
        <location evidence="1 7">Cell outer membrane</location>
        <topology evidence="1 7">Multi-pass membrane protein</topology>
    </subcellularLocation>
</comment>
<sequence length="895" mass="100860">MRKWFLLTFILALTFGAKAQTSGIDTLVQVLEKHTNYRFYFDKSELDSLKFSLPKNFEKDSQLFQKLFAEQGISFQKVNNLVFLKRGLLPNLQLPIESQSVYQPKEQLADSTEEWAVWENKLYVLGSEGNATQTVLTGQIRNSKTLEGMAGVSILSEGRNIGGMTDAEGFYELQLPKGRHRLRFTQVGLPPAYRQIELLGSATFNVELADNIIQLEEAKVTAQRESNVQSTRMGVQKVDIQTIKQIPVVFGEADVIKAISTLPGVKTVGEASTGLNVRGGSADQNLTLFNGTPIINPIHFFGIFSSFNPDLVKDVELFKGHAPIDLGGRLASVLSVNSKDGDSKKINGKAGLGLLTSRLFLEGPVGQKGTNFVFGGRTTYTNWLLKKLPEPYNDSRTSFYDVNLDVHQKTGDKSHLLFSAYLSNDDFTLTQSTAIAYGNKAFSLHWQKEFNTRFQWNTSVGTSDYNFSLADRAEPLSAYKIDFGINQTYLKSKARWQPGTQHTLDFGFQSLLYQIQPGDYQPAHSESLAQTSSVDNEQALETSIFLSETFSPNDRWTLEAGLRYVFYQYLGPQILREYNKNEPKTELSLLSEEQFEKGKTLQFYHAPEVRVAIRYLLSNQTSLKASIGTPRQYIHAISNTASIAPTDIWKLSDNNIKPQSGRQASIGVYRNLQQNMYEISLEAYYKQIRNFPDFKSGAQLLLNRSLETDLINTTGKAWGVEFLLRKVKGKLNGWLGYTWSKTLLKMDDPLAGELINRGEYYPANYDRPHDLTAVANYALTRRFGFSANVSYSTGRPVTVPSGVFEYAGSFRTLYLERNGYRIPDYFRADLGLKIDGNHKLNQKTHSDVTLGVYNLTGRKNPYSVYYVSEEGRTQGYKLSIFGSAIPYINYNIRFL</sequence>
<evidence type="ECO:0000256" key="8">
    <source>
        <dbReference type="SAM" id="SignalP"/>
    </source>
</evidence>
<dbReference type="InterPro" id="IPR008969">
    <property type="entry name" value="CarboxyPept-like_regulatory"/>
</dbReference>
<dbReference type="OrthoDB" id="1111684at2"/>
<evidence type="ECO:0000256" key="4">
    <source>
        <dbReference type="ARBA" id="ARBA00022692"/>
    </source>
</evidence>
<dbReference type="SUPFAM" id="SSF56935">
    <property type="entry name" value="Porins"/>
    <property type="match status" value="1"/>
</dbReference>
<feature type="chain" id="PRO_5006135895" description="TonB-dependent receptor plug domain-containing protein" evidence="8">
    <location>
        <begin position="20"/>
        <end position="895"/>
    </location>
</feature>
<dbReference type="Gene3D" id="2.40.170.20">
    <property type="entry name" value="TonB-dependent receptor, beta-barrel domain"/>
    <property type="match status" value="1"/>
</dbReference>
<evidence type="ECO:0000256" key="6">
    <source>
        <dbReference type="ARBA" id="ARBA00023237"/>
    </source>
</evidence>
<protein>
    <recommendedName>
        <fullName evidence="9">TonB-dependent receptor plug domain-containing protein</fullName>
    </recommendedName>
</protein>
<dbReference type="InterPro" id="IPR036942">
    <property type="entry name" value="Beta-barrel_TonB_sf"/>
</dbReference>
<dbReference type="InterPro" id="IPR012910">
    <property type="entry name" value="Plug_dom"/>
</dbReference>
<dbReference type="Pfam" id="PF13715">
    <property type="entry name" value="CarbopepD_reg_2"/>
    <property type="match status" value="1"/>
</dbReference>
<comment type="similarity">
    <text evidence="7">Belongs to the TonB-dependent receptor family.</text>
</comment>
<organism evidence="10 11">
    <name type="scientific">Jiulongibacter sediminis</name>
    <dbReference type="NCBI Taxonomy" id="1605367"/>
    <lineage>
        <taxon>Bacteria</taxon>
        <taxon>Pseudomonadati</taxon>
        <taxon>Bacteroidota</taxon>
        <taxon>Cytophagia</taxon>
        <taxon>Cytophagales</taxon>
        <taxon>Leadbetterellaceae</taxon>
        <taxon>Jiulongibacter</taxon>
    </lineage>
</organism>
<evidence type="ECO:0000259" key="9">
    <source>
        <dbReference type="Pfam" id="PF07715"/>
    </source>
</evidence>
<reference evidence="10 11" key="1">
    <citation type="submission" date="2015-07" db="EMBL/GenBank/DDBJ databases">
        <title>The draft genome sequence of Leadbetterella sp. JN14-9.</title>
        <authorList>
            <person name="Liu Y."/>
            <person name="Du J."/>
            <person name="Shao Z."/>
        </authorList>
    </citation>
    <scope>NUCLEOTIDE SEQUENCE [LARGE SCALE GENOMIC DNA]</scope>
    <source>
        <strain evidence="10 11">JN14-9</strain>
    </source>
</reference>
<dbReference type="Pfam" id="PF07715">
    <property type="entry name" value="Plug"/>
    <property type="match status" value="1"/>
</dbReference>
<dbReference type="PROSITE" id="PS52016">
    <property type="entry name" value="TONB_DEPENDENT_REC_3"/>
    <property type="match status" value="1"/>
</dbReference>
<proteinExistence type="inferred from homology"/>
<dbReference type="InterPro" id="IPR039426">
    <property type="entry name" value="TonB-dep_rcpt-like"/>
</dbReference>
<keyword evidence="5 7" id="KW-0472">Membrane</keyword>
<keyword evidence="11" id="KW-1185">Reference proteome</keyword>
<evidence type="ECO:0000256" key="3">
    <source>
        <dbReference type="ARBA" id="ARBA00022452"/>
    </source>
</evidence>
<name>A0A0P7BJQ0_9BACT</name>
<evidence type="ECO:0000256" key="1">
    <source>
        <dbReference type="ARBA" id="ARBA00004571"/>
    </source>
</evidence>
<keyword evidence="6 7" id="KW-0998">Cell outer membrane</keyword>
<keyword evidence="8" id="KW-0732">Signal</keyword>
<feature type="domain" description="TonB-dependent receptor plug" evidence="9">
    <location>
        <begin position="236"/>
        <end position="328"/>
    </location>
</feature>
<feature type="signal peptide" evidence="8">
    <location>
        <begin position="1"/>
        <end position="19"/>
    </location>
</feature>
<evidence type="ECO:0000256" key="7">
    <source>
        <dbReference type="PROSITE-ProRule" id="PRU01360"/>
    </source>
</evidence>